<reference evidence="1" key="1">
    <citation type="submission" date="2021-04" db="EMBL/GenBank/DDBJ databases">
        <authorList>
            <consortium name="Wellcome Sanger Institute Data Sharing"/>
        </authorList>
    </citation>
    <scope>NUCLEOTIDE SEQUENCE [LARGE SCALE GENOMIC DNA]</scope>
</reference>
<evidence type="ECO:0000313" key="1">
    <source>
        <dbReference type="Ensembl" id="ENSENLP00000044275.1"/>
    </source>
</evidence>
<keyword evidence="2" id="KW-1185">Reference proteome</keyword>
<evidence type="ECO:0000313" key="2">
    <source>
        <dbReference type="Proteomes" id="UP000472264"/>
    </source>
</evidence>
<dbReference type="InParanoid" id="A0A665WKQ0"/>
<reference evidence="1" key="3">
    <citation type="submission" date="2025-09" db="UniProtKB">
        <authorList>
            <consortium name="Ensembl"/>
        </authorList>
    </citation>
    <scope>IDENTIFICATION</scope>
</reference>
<dbReference type="Ensembl" id="ENSENLT00000045379.1">
    <property type="protein sequence ID" value="ENSENLP00000044275.1"/>
    <property type="gene ID" value="ENSENLG00000018857.1"/>
</dbReference>
<proteinExistence type="predicted"/>
<organism evidence="1 2">
    <name type="scientific">Echeneis naucrates</name>
    <name type="common">Live sharksucker</name>
    <dbReference type="NCBI Taxonomy" id="173247"/>
    <lineage>
        <taxon>Eukaryota</taxon>
        <taxon>Metazoa</taxon>
        <taxon>Chordata</taxon>
        <taxon>Craniata</taxon>
        <taxon>Vertebrata</taxon>
        <taxon>Euteleostomi</taxon>
        <taxon>Actinopterygii</taxon>
        <taxon>Neopterygii</taxon>
        <taxon>Teleostei</taxon>
        <taxon>Neoteleostei</taxon>
        <taxon>Acanthomorphata</taxon>
        <taxon>Carangaria</taxon>
        <taxon>Carangiformes</taxon>
        <taxon>Echeneidae</taxon>
        <taxon>Echeneis</taxon>
    </lineage>
</organism>
<name>A0A665WKQ0_ECHNA</name>
<dbReference type="Proteomes" id="UP000472264">
    <property type="component" value="Chromosome 14"/>
</dbReference>
<protein>
    <submittedName>
        <fullName evidence="1">Uncharacterized protein</fullName>
    </submittedName>
</protein>
<reference evidence="1" key="2">
    <citation type="submission" date="2025-08" db="UniProtKB">
        <authorList>
            <consortium name="Ensembl"/>
        </authorList>
    </citation>
    <scope>IDENTIFICATION</scope>
</reference>
<dbReference type="AlphaFoldDB" id="A0A665WKQ0"/>
<accession>A0A665WKQ0</accession>
<sequence length="89" mass="10155">FVRQHQEEVRIALEKRSGQTRGWLEERVISAADAEHWQSHLIGIPQGFIPLPVTVPVLGWYRQSQVNYLYLSQTSVPKEFGVSCFSGTL</sequence>